<protein>
    <submittedName>
        <fullName evidence="3">Hydrolase</fullName>
    </submittedName>
</protein>
<dbReference type="InterPro" id="IPR023214">
    <property type="entry name" value="HAD_sf"/>
</dbReference>
<dbReference type="SUPFAM" id="SSF56784">
    <property type="entry name" value="HAD-like"/>
    <property type="match status" value="1"/>
</dbReference>
<dbReference type="Gene3D" id="3.40.50.1000">
    <property type="entry name" value="HAD superfamily/HAD-like"/>
    <property type="match status" value="1"/>
</dbReference>
<name>A0A179V6Y6_9MYCO</name>
<dbReference type="InterPro" id="IPR006380">
    <property type="entry name" value="SPP-like_dom"/>
</dbReference>
<dbReference type="GO" id="GO:0016791">
    <property type="term" value="F:phosphatase activity"/>
    <property type="evidence" value="ECO:0007669"/>
    <property type="project" value="TreeGrafter"/>
</dbReference>
<sequence>MTSLLDIRTATDWLVLCDFDETFFAHDAAVRSSRDLADLAALVNSLSTSRGLRFGFITGSSPSTVTAVLDDLGTSLRPAFIGGNLGTELLVVDHTGELVPDPEWQARFPSPDEFSVRVDRALAAVPDLVLTPQATHGAGLYKRNFYLRAESDDLDADGRVRSLRQATAAEALAVNINHCNPAAGDPVGYLDVDFLPLGAGKREIARFLQQSWQVPASRTLAFGDSGNDLGMLACASHAWLVANATGEARKAHPYVTARPHAGGIVDTIANILTKEQ</sequence>
<dbReference type="EMBL" id="LQYE01000032">
    <property type="protein sequence ID" value="OAT66745.1"/>
    <property type="molecule type" value="Genomic_DNA"/>
</dbReference>
<comment type="caution">
    <text evidence="3">The sequence shown here is derived from an EMBL/GenBank/DDBJ whole genome shotgun (WGS) entry which is preliminary data.</text>
</comment>
<dbReference type="GO" id="GO:0000287">
    <property type="term" value="F:magnesium ion binding"/>
    <property type="evidence" value="ECO:0007669"/>
    <property type="project" value="TreeGrafter"/>
</dbReference>
<gene>
    <name evidence="3" type="ORF">AWB85_18855</name>
</gene>
<accession>A0A179V6Y6</accession>
<dbReference type="AlphaFoldDB" id="A0A179V6Y6"/>
<dbReference type="SFLD" id="SFLDG01140">
    <property type="entry name" value="C2.B:_Phosphomannomutase_and_P"/>
    <property type="match status" value="1"/>
</dbReference>
<dbReference type="GO" id="GO:0005829">
    <property type="term" value="C:cytosol"/>
    <property type="evidence" value="ECO:0007669"/>
    <property type="project" value="TreeGrafter"/>
</dbReference>
<dbReference type="RefSeq" id="WP_064633917.1">
    <property type="nucleotide sequence ID" value="NZ_LQYE01000032.1"/>
</dbReference>
<evidence type="ECO:0000313" key="3">
    <source>
        <dbReference type="EMBL" id="OAT66745.1"/>
    </source>
</evidence>
<evidence type="ECO:0000313" key="4">
    <source>
        <dbReference type="Proteomes" id="UP000186919"/>
    </source>
</evidence>
<feature type="domain" description="Sucrose phosphatase-like" evidence="2">
    <location>
        <begin position="14"/>
        <end position="269"/>
    </location>
</feature>
<reference evidence="3 4" key="1">
    <citation type="submission" date="2016-01" db="EMBL/GenBank/DDBJ databases">
        <title>Mycobacterium immunogenum strain CD11_6 genome sequencing and assembly.</title>
        <authorList>
            <person name="Kaur G."/>
            <person name="Nair G.R."/>
            <person name="Mayilraj S."/>
        </authorList>
    </citation>
    <scope>NUCLEOTIDE SEQUENCE [LARGE SCALE GENOMIC DNA]</scope>
    <source>
        <strain evidence="3 4">CD11-6</strain>
    </source>
</reference>
<dbReference type="SFLD" id="SFLDS00003">
    <property type="entry name" value="Haloacid_Dehalogenase"/>
    <property type="match status" value="1"/>
</dbReference>
<evidence type="ECO:0000256" key="1">
    <source>
        <dbReference type="ARBA" id="ARBA00022801"/>
    </source>
</evidence>
<keyword evidence="1 3" id="KW-0378">Hydrolase</keyword>
<dbReference type="PANTHER" id="PTHR10000">
    <property type="entry name" value="PHOSPHOSERINE PHOSPHATASE"/>
    <property type="match status" value="1"/>
</dbReference>
<organism evidence="3 4">
    <name type="scientific">Mycobacteroides immunogenum</name>
    <dbReference type="NCBI Taxonomy" id="83262"/>
    <lineage>
        <taxon>Bacteria</taxon>
        <taxon>Bacillati</taxon>
        <taxon>Actinomycetota</taxon>
        <taxon>Actinomycetes</taxon>
        <taxon>Mycobacteriales</taxon>
        <taxon>Mycobacteriaceae</taxon>
        <taxon>Mycobacteroides</taxon>
    </lineage>
</organism>
<dbReference type="PANTHER" id="PTHR10000:SF57">
    <property type="entry name" value="KANOSAMINE-6-PHOSPHATE PHOSPHATASE"/>
    <property type="match status" value="1"/>
</dbReference>
<dbReference type="Pfam" id="PF05116">
    <property type="entry name" value="S6PP"/>
    <property type="match status" value="1"/>
</dbReference>
<dbReference type="InterPro" id="IPR036412">
    <property type="entry name" value="HAD-like_sf"/>
</dbReference>
<dbReference type="SFLD" id="SFLDG01141">
    <property type="entry name" value="C2.B.1:_Sucrose_Phosphatase_Li"/>
    <property type="match status" value="1"/>
</dbReference>
<evidence type="ECO:0000259" key="2">
    <source>
        <dbReference type="Pfam" id="PF05116"/>
    </source>
</evidence>
<proteinExistence type="predicted"/>
<dbReference type="Gene3D" id="3.30.70.1410">
    <property type="entry name" value="yhjk (haloacid dehalogenase-like hydrolase protein) domain"/>
    <property type="match status" value="1"/>
</dbReference>
<dbReference type="Proteomes" id="UP000186919">
    <property type="component" value="Unassembled WGS sequence"/>
</dbReference>